<evidence type="ECO:0000256" key="4">
    <source>
        <dbReference type="ARBA" id="ARBA00023277"/>
    </source>
</evidence>
<dbReference type="GO" id="GO:0046872">
    <property type="term" value="F:metal ion binding"/>
    <property type="evidence" value="ECO:0007669"/>
    <property type="project" value="UniProtKB-KW"/>
</dbReference>
<dbReference type="SFLD" id="SFLDS00003">
    <property type="entry name" value="Haloacid_Dehalogenase"/>
    <property type="match status" value="1"/>
</dbReference>
<keyword evidence="3" id="KW-0460">Magnesium</keyword>
<evidence type="ECO:0000313" key="6">
    <source>
        <dbReference type="Proteomes" id="UP000807785"/>
    </source>
</evidence>
<protein>
    <submittedName>
        <fullName evidence="5">HAD-IA family hydrolase</fullName>
    </submittedName>
</protein>
<dbReference type="AlphaFoldDB" id="A0A9D7HSG4"/>
<evidence type="ECO:0000256" key="3">
    <source>
        <dbReference type="ARBA" id="ARBA00022842"/>
    </source>
</evidence>
<organism evidence="5 6">
    <name type="scientific">Candidatus Methylophosphatis roskildensis</name>
    <dbReference type="NCBI Taxonomy" id="2899263"/>
    <lineage>
        <taxon>Bacteria</taxon>
        <taxon>Pseudomonadati</taxon>
        <taxon>Pseudomonadota</taxon>
        <taxon>Betaproteobacteria</taxon>
        <taxon>Nitrosomonadales</taxon>
        <taxon>Sterolibacteriaceae</taxon>
        <taxon>Candidatus Methylophosphatis</taxon>
    </lineage>
</organism>
<keyword evidence="4" id="KW-0119">Carbohydrate metabolism</keyword>
<dbReference type="PANTHER" id="PTHR43434:SF23">
    <property type="entry name" value="PHOSPHOGLYCOLATE PHOSPHATASE"/>
    <property type="match status" value="1"/>
</dbReference>
<comment type="caution">
    <text evidence="5">The sequence shown here is derived from an EMBL/GenBank/DDBJ whole genome shotgun (WGS) entry which is preliminary data.</text>
</comment>
<evidence type="ECO:0000313" key="5">
    <source>
        <dbReference type="EMBL" id="MBK6974576.1"/>
    </source>
</evidence>
<evidence type="ECO:0000256" key="1">
    <source>
        <dbReference type="ARBA" id="ARBA00022723"/>
    </source>
</evidence>
<dbReference type="InterPro" id="IPR023198">
    <property type="entry name" value="PGP-like_dom2"/>
</dbReference>
<gene>
    <name evidence="5" type="ORF">IPH26_17090</name>
</gene>
<dbReference type="InterPro" id="IPR050155">
    <property type="entry name" value="HAD-like_hydrolase_sf"/>
</dbReference>
<dbReference type="SUPFAM" id="SSF56784">
    <property type="entry name" value="HAD-like"/>
    <property type="match status" value="1"/>
</dbReference>
<evidence type="ECO:0000256" key="2">
    <source>
        <dbReference type="ARBA" id="ARBA00022801"/>
    </source>
</evidence>
<keyword evidence="1" id="KW-0479">Metal-binding</keyword>
<dbReference type="GO" id="GO:0006281">
    <property type="term" value="P:DNA repair"/>
    <property type="evidence" value="ECO:0007669"/>
    <property type="project" value="TreeGrafter"/>
</dbReference>
<accession>A0A9D7HSG4</accession>
<dbReference type="Proteomes" id="UP000807785">
    <property type="component" value="Unassembled WGS sequence"/>
</dbReference>
<dbReference type="Gene3D" id="3.40.50.1000">
    <property type="entry name" value="HAD superfamily/HAD-like"/>
    <property type="match status" value="1"/>
</dbReference>
<dbReference type="InterPro" id="IPR006439">
    <property type="entry name" value="HAD-SF_hydro_IA"/>
</dbReference>
<dbReference type="InterPro" id="IPR041492">
    <property type="entry name" value="HAD_2"/>
</dbReference>
<reference evidence="5" key="1">
    <citation type="submission" date="2020-10" db="EMBL/GenBank/DDBJ databases">
        <title>Connecting structure to function with the recovery of over 1000 high-quality activated sludge metagenome-assembled genomes encoding full-length rRNA genes using long-read sequencing.</title>
        <authorList>
            <person name="Singleton C.M."/>
            <person name="Petriglieri F."/>
            <person name="Kristensen J.M."/>
            <person name="Kirkegaard R.H."/>
            <person name="Michaelsen T.Y."/>
            <person name="Andersen M.H."/>
            <person name="Karst S.M."/>
            <person name="Dueholm M.S."/>
            <person name="Nielsen P.H."/>
            <person name="Albertsen M."/>
        </authorList>
    </citation>
    <scope>NUCLEOTIDE SEQUENCE</scope>
    <source>
        <strain evidence="5">Bjer_18-Q3-R1-45_BAT3C.347</strain>
    </source>
</reference>
<dbReference type="InterPro" id="IPR036412">
    <property type="entry name" value="HAD-like_sf"/>
</dbReference>
<keyword evidence="2 5" id="KW-0378">Hydrolase</keyword>
<dbReference type="Pfam" id="PF13419">
    <property type="entry name" value="HAD_2"/>
    <property type="match status" value="1"/>
</dbReference>
<sequence length="230" mass="24451">MTERASAWEAVFFDLDGTLADTAPDLGGALNRVRAEESQAPLDLDALRRVTSHGVRGLLRVGFDLNPGDANYAELGARVLAHYGQSLCVGTRLFDGIHELLELIESAGIRWGVVTNKAARFTVPVMRGLGLLHRAASIVSGDSAPRAKPAAAPLLLASAVAGVQASRCLYIGDDLRDIQAGRACGMTTVAVRYGYLGEGPPIEDWGADHLVDHPRQIAQLLGIDDARMST</sequence>
<dbReference type="EMBL" id="JADJEV010000004">
    <property type="protein sequence ID" value="MBK6974576.1"/>
    <property type="molecule type" value="Genomic_DNA"/>
</dbReference>
<dbReference type="SFLD" id="SFLDG01129">
    <property type="entry name" value="C1.5:_HAD__Beta-PGM__Phosphata"/>
    <property type="match status" value="1"/>
</dbReference>
<dbReference type="Gene3D" id="1.10.150.240">
    <property type="entry name" value="Putative phosphatase, domain 2"/>
    <property type="match status" value="1"/>
</dbReference>
<dbReference type="GO" id="GO:0005829">
    <property type="term" value="C:cytosol"/>
    <property type="evidence" value="ECO:0007669"/>
    <property type="project" value="TreeGrafter"/>
</dbReference>
<name>A0A9D7HSG4_9PROT</name>
<proteinExistence type="predicted"/>
<dbReference type="GO" id="GO:0008967">
    <property type="term" value="F:phosphoglycolate phosphatase activity"/>
    <property type="evidence" value="ECO:0007669"/>
    <property type="project" value="TreeGrafter"/>
</dbReference>
<dbReference type="InterPro" id="IPR023214">
    <property type="entry name" value="HAD_sf"/>
</dbReference>
<dbReference type="NCBIfam" id="TIGR01549">
    <property type="entry name" value="HAD-SF-IA-v1"/>
    <property type="match status" value="1"/>
</dbReference>
<dbReference type="PANTHER" id="PTHR43434">
    <property type="entry name" value="PHOSPHOGLYCOLATE PHOSPHATASE"/>
    <property type="match status" value="1"/>
</dbReference>